<dbReference type="RefSeq" id="WP_191799609.1">
    <property type="nucleotide sequence ID" value="NZ_JACSQL010000003.1"/>
</dbReference>
<keyword evidence="3" id="KW-1185">Reference proteome</keyword>
<evidence type="ECO:0000313" key="2">
    <source>
        <dbReference type="EMBL" id="MBD7968373.1"/>
    </source>
</evidence>
<dbReference type="InterPro" id="IPR025291">
    <property type="entry name" value="DUF4153"/>
</dbReference>
<sequence length="534" mass="61041">MNLALPIWRSPIRNLVTLFAACILAILHQYLFYGHIPGISVPIFVLFFYGFMLMFAGDRLIPYTKFNALLSLVIVMLSFSYVLFDQFFFHLLNFFVLPILIAIHLTMWMGYQTRDWFQKGIIYDTLLHVLPRNFRHFPTAFSCVISSVSEKMADGTKKTVLKIVIGLAISAPLLVLVITLLSSADGLFEAFLGSIPNWLNQITYSEGFFRLTWVFIFTLLFFGYVTGFVKPESQKEQIMKSFSKEVDPDDTEQGSISSVNVPLQSQNERNSKNEEIETRTMLIDPVIAATVLVLINIVYIIFIVLQFSYLFGAWEGALPEGITYADYARKGFAELMLVALLNFTILMTVLLHTAESSPIVRRINHFMTYLLVLSSLIILYSAYSRLHMYEEAYGFTHIRFLVHVFMLFLAVLMIIAGLWIHNKRIPLAKCYIILGLIAYVTVNYAGMDSYIAAKNIERYHLTGALDEHFLTSLSVDAVPILIEFSDEYPQMNDHLKGLYQELAGQERAWPSFNMAEYRAQQAISEHISAQFSVK</sequence>
<keyword evidence="1" id="KW-0812">Transmembrane</keyword>
<feature type="transmembrane region" description="Helical" evidence="1">
    <location>
        <begin position="90"/>
        <end position="111"/>
    </location>
</feature>
<evidence type="ECO:0000313" key="3">
    <source>
        <dbReference type="Proteomes" id="UP000608071"/>
    </source>
</evidence>
<keyword evidence="1" id="KW-1133">Transmembrane helix</keyword>
<evidence type="ECO:0000256" key="1">
    <source>
        <dbReference type="SAM" id="Phobius"/>
    </source>
</evidence>
<name>A0ABR8SXZ3_9BACL</name>
<dbReference type="Pfam" id="PF13687">
    <property type="entry name" value="DUF4153"/>
    <property type="match status" value="1"/>
</dbReference>
<feature type="transmembrane region" description="Helical" evidence="1">
    <location>
        <begin position="427"/>
        <end position="446"/>
    </location>
</feature>
<keyword evidence="1" id="KW-0472">Membrane</keyword>
<feature type="transmembrane region" description="Helical" evidence="1">
    <location>
        <begin position="366"/>
        <end position="386"/>
    </location>
</feature>
<feature type="transmembrane region" description="Helical" evidence="1">
    <location>
        <begin position="68"/>
        <end position="84"/>
    </location>
</feature>
<feature type="transmembrane region" description="Helical" evidence="1">
    <location>
        <begin position="39"/>
        <end position="56"/>
    </location>
</feature>
<feature type="transmembrane region" description="Helical" evidence="1">
    <location>
        <begin position="160"/>
        <end position="188"/>
    </location>
</feature>
<feature type="transmembrane region" description="Helical" evidence="1">
    <location>
        <begin position="12"/>
        <end position="33"/>
    </location>
</feature>
<comment type="caution">
    <text evidence="2">The sequence shown here is derived from an EMBL/GenBank/DDBJ whole genome shotgun (WGS) entry which is preliminary data.</text>
</comment>
<dbReference type="Proteomes" id="UP000608071">
    <property type="component" value="Unassembled WGS sequence"/>
</dbReference>
<feature type="transmembrane region" description="Helical" evidence="1">
    <location>
        <begin position="208"/>
        <end position="229"/>
    </location>
</feature>
<gene>
    <name evidence="2" type="ORF">H9647_09875</name>
</gene>
<accession>A0ABR8SXZ3</accession>
<proteinExistence type="predicted"/>
<protein>
    <submittedName>
        <fullName evidence="2">DUF4173 domain-containing protein</fullName>
    </submittedName>
</protein>
<organism evidence="2 3">
    <name type="scientific">Paenibacillus gallinarum</name>
    <dbReference type="NCBI Taxonomy" id="2762232"/>
    <lineage>
        <taxon>Bacteria</taxon>
        <taxon>Bacillati</taxon>
        <taxon>Bacillota</taxon>
        <taxon>Bacilli</taxon>
        <taxon>Bacillales</taxon>
        <taxon>Paenibacillaceae</taxon>
        <taxon>Paenibacillus</taxon>
    </lineage>
</organism>
<reference evidence="2 3" key="1">
    <citation type="submission" date="2020-08" db="EMBL/GenBank/DDBJ databases">
        <title>A Genomic Blueprint of the Chicken Gut Microbiome.</title>
        <authorList>
            <person name="Gilroy R."/>
            <person name="Ravi A."/>
            <person name="Getino M."/>
            <person name="Pursley I."/>
            <person name="Horton D.L."/>
            <person name="Alikhan N.-F."/>
            <person name="Baker D."/>
            <person name="Gharbi K."/>
            <person name="Hall N."/>
            <person name="Watson M."/>
            <person name="Adriaenssens E.M."/>
            <person name="Foster-Nyarko E."/>
            <person name="Jarju S."/>
            <person name="Secka A."/>
            <person name="Antonio M."/>
            <person name="Oren A."/>
            <person name="Chaudhuri R."/>
            <person name="La Ragione R.M."/>
            <person name="Hildebrand F."/>
            <person name="Pallen M.J."/>
        </authorList>
    </citation>
    <scope>NUCLEOTIDE SEQUENCE [LARGE SCALE GENOMIC DNA]</scope>
    <source>
        <strain evidence="2 3">Sa2BVA9</strain>
    </source>
</reference>
<feature type="transmembrane region" description="Helical" evidence="1">
    <location>
        <begin position="398"/>
        <end position="420"/>
    </location>
</feature>
<feature type="transmembrane region" description="Helical" evidence="1">
    <location>
        <begin position="286"/>
        <end position="311"/>
    </location>
</feature>
<dbReference type="EMBL" id="JACSQL010000003">
    <property type="protein sequence ID" value="MBD7968373.1"/>
    <property type="molecule type" value="Genomic_DNA"/>
</dbReference>
<feature type="transmembrane region" description="Helical" evidence="1">
    <location>
        <begin position="331"/>
        <end position="354"/>
    </location>
</feature>